<comment type="catalytic activity">
    <reaction evidence="9">
        <text>DNA(n) + a 2'-deoxyribonucleoside 5'-triphosphate = DNA(n+1) + diphosphate</text>
        <dbReference type="Rhea" id="RHEA:22508"/>
        <dbReference type="Rhea" id="RHEA-COMP:17339"/>
        <dbReference type="Rhea" id="RHEA-COMP:17340"/>
        <dbReference type="ChEBI" id="CHEBI:33019"/>
        <dbReference type="ChEBI" id="CHEBI:61560"/>
        <dbReference type="ChEBI" id="CHEBI:173112"/>
        <dbReference type="EC" id="2.7.7.7"/>
    </reaction>
</comment>
<evidence type="ECO:0000313" key="13">
    <source>
        <dbReference type="EMBL" id="ONH77371.1"/>
    </source>
</evidence>
<dbReference type="GO" id="GO:0006260">
    <property type="term" value="P:DNA replication"/>
    <property type="evidence" value="ECO:0007669"/>
    <property type="project" value="UniProtKB-KW"/>
</dbReference>
<sequence>MRLNNTVEEFVNGHICIDNNGNLNVLEQSKFPRSARSLLEFDAQASWIDNINDLVDRTPATLHSGESFSADLSYISSTKSLLDDVDNLRRSRGLDVGVSQHGLFDNIKRSCSGSLWNGQEDIKVMFRTAVKLSEDAFVKKYKTKDINLLKKWSGKKAAFPTPFQSVKSLQYEPIIGSSCLVDSKVLAMSPNNYLSALLAFASRKGILLKSSSDGIVNTNLPCALEIEQDLIDAISEDSEKTDDDNPPKEGDDTTVINHHDGLFSNEHSNNSFNLTLKLQESSVIEEVTTSNISGSVKPYRSSFILSQRIPQFFKFVSYFGDIFDEKLFSFNVQQPMSCSKDKFLNELETFGLPKIDYMDPFFSKLSNFDSRPFIFADPKLDEINAVFYHTNLPTNVSALHNVGVFVNTSSGDARKYKQFANESNFSLTCFQNELDLLVALVSLVEYLDPDILSGYELHALSWGYVIERSKAKYNIDLCQRFSRVVHKQANKVGDRWGYTHASGIKITGRQMFNLWRRLRSVLNLNHYTLENVVFHVLHDRLPAYKMETLSKWLKKDFKGTSYVINYYVSKIKYEMLLIQKLELVEKINEESQLLGIDFYSILYRGSQYKLKTLYGNRQLALKLIANVTYGYTSASYSGRMPNSDIADAIVSYGRETLLKAVKEIESHDFWGAKVVYGDTDSLFVYLPGKTKSDAFRIGKEMADHITKLNPAPVKLKFEKVYLPSILVSKKRYVGWCSEYEDQSPRKQ</sequence>
<evidence type="ECO:0000256" key="6">
    <source>
        <dbReference type="ARBA" id="ARBA00022932"/>
    </source>
</evidence>
<gene>
    <name evidence="13" type="ORF">BOH78_0650</name>
</gene>
<proteinExistence type="inferred from homology"/>
<evidence type="ECO:0000256" key="8">
    <source>
        <dbReference type="ARBA" id="ARBA00023242"/>
    </source>
</evidence>
<dbReference type="PANTHER" id="PTHR45812">
    <property type="entry name" value="DNA POLYMERASE ZETA CATALYTIC SUBUNIT"/>
    <property type="match status" value="1"/>
</dbReference>
<protein>
    <recommendedName>
        <fullName evidence="9">DNA polymerase</fullName>
        <ecNumber evidence="9">2.7.7.7</ecNumber>
    </recommendedName>
</protein>
<evidence type="ECO:0000259" key="11">
    <source>
        <dbReference type="Pfam" id="PF00136"/>
    </source>
</evidence>
<dbReference type="GO" id="GO:0003887">
    <property type="term" value="F:DNA-directed DNA polymerase activity"/>
    <property type="evidence" value="ECO:0007669"/>
    <property type="project" value="UniProtKB-KW"/>
</dbReference>
<keyword evidence="3 9" id="KW-0808">Transferase</keyword>
<keyword evidence="4 9" id="KW-0548">Nucleotidyltransferase</keyword>
<keyword evidence="7" id="KW-0234">DNA repair</keyword>
<evidence type="ECO:0000313" key="14">
    <source>
        <dbReference type="Proteomes" id="UP000189274"/>
    </source>
</evidence>
<dbReference type="InterPro" id="IPR006133">
    <property type="entry name" value="DNA-dir_DNA_pol_B_exonuc"/>
</dbReference>
<comment type="subcellular location">
    <subcellularLocation>
        <location evidence="1">Nucleus</location>
    </subcellularLocation>
</comment>
<comment type="caution">
    <text evidence="13">The sequence shown here is derived from an EMBL/GenBank/DDBJ whole genome shotgun (WGS) entry which is preliminary data.</text>
</comment>
<dbReference type="Gene3D" id="3.30.420.10">
    <property type="entry name" value="Ribonuclease H-like superfamily/Ribonuclease H"/>
    <property type="match status" value="1"/>
</dbReference>
<comment type="similarity">
    <text evidence="2 9">Belongs to the DNA polymerase type-B family.</text>
</comment>
<dbReference type="AlphaFoldDB" id="A0A1V2LTJ8"/>
<dbReference type="EMBL" id="MQVM01000002">
    <property type="protein sequence ID" value="ONH77371.1"/>
    <property type="molecule type" value="Genomic_DNA"/>
</dbReference>
<dbReference type="GO" id="GO:0005634">
    <property type="term" value="C:nucleus"/>
    <property type="evidence" value="ECO:0007669"/>
    <property type="project" value="UniProtKB-SubCell"/>
</dbReference>
<dbReference type="PANTHER" id="PTHR45812:SF1">
    <property type="entry name" value="DNA POLYMERASE ZETA CATALYTIC SUBUNIT"/>
    <property type="match status" value="1"/>
</dbReference>
<evidence type="ECO:0000256" key="10">
    <source>
        <dbReference type="SAM" id="MobiDB-lite"/>
    </source>
</evidence>
<dbReference type="PROSITE" id="PS00116">
    <property type="entry name" value="DNA_POLYMERASE_B"/>
    <property type="match status" value="1"/>
</dbReference>
<dbReference type="EC" id="2.7.7.7" evidence="9"/>
<feature type="region of interest" description="Disordered" evidence="10">
    <location>
        <begin position="237"/>
        <end position="256"/>
    </location>
</feature>
<keyword evidence="9" id="KW-0238">DNA-binding</keyword>
<evidence type="ECO:0000256" key="2">
    <source>
        <dbReference type="ARBA" id="ARBA00005755"/>
    </source>
</evidence>
<organism evidence="13 14">
    <name type="scientific">Pichia kudriavzevii</name>
    <name type="common">Yeast</name>
    <name type="synonym">Issatchenkia orientalis</name>
    <dbReference type="NCBI Taxonomy" id="4909"/>
    <lineage>
        <taxon>Eukaryota</taxon>
        <taxon>Fungi</taxon>
        <taxon>Dikarya</taxon>
        <taxon>Ascomycota</taxon>
        <taxon>Saccharomycotina</taxon>
        <taxon>Pichiomycetes</taxon>
        <taxon>Pichiales</taxon>
        <taxon>Pichiaceae</taxon>
        <taxon>Pichia</taxon>
    </lineage>
</organism>
<dbReference type="Pfam" id="PF03104">
    <property type="entry name" value="DNA_pol_B_exo1"/>
    <property type="match status" value="1"/>
</dbReference>
<evidence type="ECO:0000256" key="3">
    <source>
        <dbReference type="ARBA" id="ARBA00022679"/>
    </source>
</evidence>
<accession>A0A1V2LTJ8</accession>
<dbReference type="InterPro" id="IPR012337">
    <property type="entry name" value="RNaseH-like_sf"/>
</dbReference>
<keyword evidence="8" id="KW-0539">Nucleus</keyword>
<feature type="domain" description="DNA-directed DNA polymerase family B multifunctional" evidence="11">
    <location>
        <begin position="608"/>
        <end position="742"/>
    </location>
</feature>
<dbReference type="Pfam" id="PF00136">
    <property type="entry name" value="DNA_pol_B"/>
    <property type="match status" value="1"/>
</dbReference>
<dbReference type="InterPro" id="IPR006172">
    <property type="entry name" value="DNA-dir_DNA_pol_B"/>
</dbReference>
<dbReference type="Gene3D" id="1.10.287.690">
    <property type="entry name" value="Helix hairpin bin"/>
    <property type="match status" value="1"/>
</dbReference>
<evidence type="ECO:0000256" key="5">
    <source>
        <dbReference type="ARBA" id="ARBA00022763"/>
    </source>
</evidence>
<dbReference type="CDD" id="cd05778">
    <property type="entry name" value="DNA_polB_zeta_exo"/>
    <property type="match status" value="1"/>
</dbReference>
<dbReference type="InterPro" id="IPR017964">
    <property type="entry name" value="DNA-dir_DNA_pol_B_CS"/>
</dbReference>
<dbReference type="GO" id="GO:0000724">
    <property type="term" value="P:double-strand break repair via homologous recombination"/>
    <property type="evidence" value="ECO:0007669"/>
    <property type="project" value="TreeGrafter"/>
</dbReference>
<reference evidence="14" key="1">
    <citation type="journal article" date="2017" name="Genome Announc.">
        <title>Genome sequences of Cyberlindnera fabianii 65, Pichia kudriavzevii 129, and Saccharomyces cerevisiae 131 isolated from fermented masau fruits in Zimbabwe.</title>
        <authorList>
            <person name="van Rijswijck I.M.H."/>
            <person name="Derks M.F.L."/>
            <person name="Abee T."/>
            <person name="de Ridder D."/>
            <person name="Smid E.J."/>
        </authorList>
    </citation>
    <scope>NUCLEOTIDE SEQUENCE [LARGE SCALE GENOMIC DNA]</scope>
    <source>
        <strain evidence="14">129</strain>
    </source>
</reference>
<dbReference type="GO" id="GO:0000166">
    <property type="term" value="F:nucleotide binding"/>
    <property type="evidence" value="ECO:0007669"/>
    <property type="project" value="InterPro"/>
</dbReference>
<keyword evidence="5" id="KW-0227">DNA damage</keyword>
<evidence type="ECO:0000256" key="7">
    <source>
        <dbReference type="ARBA" id="ARBA00023204"/>
    </source>
</evidence>
<dbReference type="InterPro" id="IPR036397">
    <property type="entry name" value="RNaseH_sf"/>
</dbReference>
<name>A0A1V2LTJ8_PICKU</name>
<dbReference type="Gene3D" id="3.90.1600.10">
    <property type="entry name" value="Palm domain of DNA polymerase"/>
    <property type="match status" value="1"/>
</dbReference>
<keyword evidence="6 9" id="KW-0239">DNA-directed DNA polymerase</keyword>
<dbReference type="InterPro" id="IPR030559">
    <property type="entry name" value="PolZ_Rev3"/>
</dbReference>
<evidence type="ECO:0000256" key="4">
    <source>
        <dbReference type="ARBA" id="ARBA00022695"/>
    </source>
</evidence>
<dbReference type="Proteomes" id="UP000189274">
    <property type="component" value="Unassembled WGS sequence"/>
</dbReference>
<feature type="domain" description="DNA-directed DNA polymerase family B exonuclease" evidence="12">
    <location>
        <begin position="409"/>
        <end position="532"/>
    </location>
</feature>
<dbReference type="InterPro" id="IPR043502">
    <property type="entry name" value="DNA/RNA_pol_sf"/>
</dbReference>
<evidence type="ECO:0000256" key="1">
    <source>
        <dbReference type="ARBA" id="ARBA00004123"/>
    </source>
</evidence>
<dbReference type="GO" id="GO:0042276">
    <property type="term" value="P:error-prone translesion synthesis"/>
    <property type="evidence" value="ECO:0007669"/>
    <property type="project" value="TreeGrafter"/>
</dbReference>
<dbReference type="VEuPathDB" id="FungiDB:C5L36_0B11510"/>
<dbReference type="GO" id="GO:0003677">
    <property type="term" value="F:DNA binding"/>
    <property type="evidence" value="ECO:0007669"/>
    <property type="project" value="UniProtKB-KW"/>
</dbReference>
<dbReference type="SUPFAM" id="SSF56672">
    <property type="entry name" value="DNA/RNA polymerases"/>
    <property type="match status" value="1"/>
</dbReference>
<dbReference type="InterPro" id="IPR023211">
    <property type="entry name" value="DNA_pol_palm_dom_sf"/>
</dbReference>
<evidence type="ECO:0000259" key="12">
    <source>
        <dbReference type="Pfam" id="PF03104"/>
    </source>
</evidence>
<keyword evidence="9" id="KW-0235">DNA replication</keyword>
<evidence type="ECO:0000256" key="9">
    <source>
        <dbReference type="RuleBase" id="RU000442"/>
    </source>
</evidence>
<dbReference type="InterPro" id="IPR006134">
    <property type="entry name" value="DNA-dir_DNA_pol_B_multi_dom"/>
</dbReference>
<feature type="compositionally biased region" description="Basic and acidic residues" evidence="10">
    <location>
        <begin position="243"/>
        <end position="256"/>
    </location>
</feature>
<dbReference type="SUPFAM" id="SSF53098">
    <property type="entry name" value="Ribonuclease H-like"/>
    <property type="match status" value="1"/>
</dbReference>
<dbReference type="GO" id="GO:0016035">
    <property type="term" value="C:zeta DNA polymerase complex"/>
    <property type="evidence" value="ECO:0007669"/>
    <property type="project" value="InterPro"/>
</dbReference>
<dbReference type="SMART" id="SM00486">
    <property type="entry name" value="POLBc"/>
    <property type="match status" value="1"/>
</dbReference>